<dbReference type="OrthoDB" id="7392124at2"/>
<protein>
    <recommendedName>
        <fullName evidence="3">Pyrroline-5-carboxylate reductase</fullName>
    </recommendedName>
</protein>
<reference evidence="1 2" key="1">
    <citation type="submission" date="2016-02" db="EMBL/GenBank/DDBJ databases">
        <title>Complete Genome of H5569, the type strain of the newly described species Haematospirillium jordaniae.</title>
        <authorList>
            <person name="Nicholson A.C."/>
            <person name="Humrighouse B.W."/>
            <person name="Loparov V."/>
            <person name="McQuiston J.R."/>
        </authorList>
    </citation>
    <scope>NUCLEOTIDE SEQUENCE [LARGE SCALE GENOMIC DNA]</scope>
    <source>
        <strain evidence="1 2">H5569</strain>
    </source>
</reference>
<keyword evidence="2" id="KW-1185">Reference proteome</keyword>
<name>A0A143DES3_9PROT</name>
<accession>A0A143DES3</accession>
<organism evidence="1 2">
    <name type="scientific">Haematospirillum jordaniae</name>
    <dbReference type="NCBI Taxonomy" id="1549855"/>
    <lineage>
        <taxon>Bacteria</taxon>
        <taxon>Pseudomonadati</taxon>
        <taxon>Pseudomonadota</taxon>
        <taxon>Alphaproteobacteria</taxon>
        <taxon>Rhodospirillales</taxon>
        <taxon>Novispirillaceae</taxon>
        <taxon>Haematospirillum</taxon>
    </lineage>
</organism>
<dbReference type="InterPro" id="IPR007475">
    <property type="entry name" value="UbiK"/>
</dbReference>
<dbReference type="EMBL" id="CP014525">
    <property type="protein sequence ID" value="AMW34618.1"/>
    <property type="molecule type" value="Genomic_DNA"/>
</dbReference>
<evidence type="ECO:0000313" key="1">
    <source>
        <dbReference type="EMBL" id="AMW34618.1"/>
    </source>
</evidence>
<evidence type="ECO:0008006" key="3">
    <source>
        <dbReference type="Google" id="ProtNLM"/>
    </source>
</evidence>
<dbReference type="KEGG" id="hjo:AY555_04855"/>
<dbReference type="AlphaFoldDB" id="A0A143DES3"/>
<gene>
    <name evidence="1" type="ORF">AY555_04855</name>
</gene>
<dbReference type="Proteomes" id="UP000076066">
    <property type="component" value="Chromosome"/>
</dbReference>
<dbReference type="Pfam" id="PF04380">
    <property type="entry name" value="BMFP"/>
    <property type="match status" value="1"/>
</dbReference>
<dbReference type="STRING" id="1549855.AY555_04855"/>
<proteinExistence type="predicted"/>
<sequence>MQTRNRLFDDVARVAGGALGALSGLREELEILVRSRVNRILADMDLVNREEFEAVKAMAAQARNDADAMKKKLAEMERTLQGTSAPKHGEAIPHGGKSANLGRKAGDKAKP</sequence>
<evidence type="ECO:0000313" key="2">
    <source>
        <dbReference type="Proteomes" id="UP000076066"/>
    </source>
</evidence>